<keyword evidence="2" id="KW-1185">Reference proteome</keyword>
<reference evidence="2" key="2">
    <citation type="submission" date="2021-04" db="EMBL/GenBank/DDBJ databases">
        <title>Taxonomy of Flavobacteriaceae bacterium ZY171143.</title>
        <authorList>
            <person name="Li F."/>
        </authorList>
    </citation>
    <scope>NUCLEOTIDE SEQUENCE [LARGE SCALE GENOMIC DNA]</scope>
    <source>
        <strain evidence="2">ZY171143</strain>
    </source>
</reference>
<evidence type="ECO:0000313" key="1">
    <source>
        <dbReference type="EMBL" id="QTV05070.1"/>
    </source>
</evidence>
<reference evidence="1 2" key="1">
    <citation type="journal article" date="2021" name="Int. J. Syst. Evol. Microbiol.">
        <title>Faecalibacter bovis sp. nov., isolated from cow faeces.</title>
        <authorList>
            <person name="Li F."/>
            <person name="Zhao W."/>
            <person name="Hong Q."/>
            <person name="Shao Q."/>
            <person name="Song J."/>
            <person name="Yang S."/>
        </authorList>
    </citation>
    <scope>NUCLEOTIDE SEQUENCE [LARGE SCALE GENOMIC DNA]</scope>
    <source>
        <strain evidence="1 2">ZY171143</strain>
    </source>
</reference>
<protein>
    <submittedName>
        <fullName evidence="1">Uncharacterized protein</fullName>
    </submittedName>
</protein>
<sequence length="194" mass="22740">MKSEIKYIELKSGFNDNGPAWIGLVSFSKSRKTIYFDGKAFQTLNGNGFAGNFFDIENGNEYWISGVKKNQSDRHKFGGGKIFIEKRILNEYLKIIGAQTLNLSCYELIDIIEEIPISKFNEMENQKYESDTQITDDKRFLKPSEMNDEELEYFIDYYHEDSINGRYLKGRKLSRNKMNELLAEKELRKQKTFC</sequence>
<dbReference type="EMBL" id="CP072842">
    <property type="protein sequence ID" value="QTV05070.1"/>
    <property type="molecule type" value="Genomic_DNA"/>
</dbReference>
<organism evidence="1 2">
    <name type="scientific">Faecalibacter bovis</name>
    <dbReference type="NCBI Taxonomy" id="2898187"/>
    <lineage>
        <taxon>Bacteria</taxon>
        <taxon>Pseudomonadati</taxon>
        <taxon>Bacteroidota</taxon>
        <taxon>Flavobacteriia</taxon>
        <taxon>Flavobacteriales</taxon>
        <taxon>Weeksellaceae</taxon>
        <taxon>Faecalibacter</taxon>
    </lineage>
</organism>
<dbReference type="RefSeq" id="WP_230475699.1">
    <property type="nucleotide sequence ID" value="NZ_CP072842.1"/>
</dbReference>
<proteinExistence type="predicted"/>
<evidence type="ECO:0000313" key="2">
    <source>
        <dbReference type="Proteomes" id="UP000672011"/>
    </source>
</evidence>
<dbReference type="Proteomes" id="UP000672011">
    <property type="component" value="Chromosome"/>
</dbReference>
<accession>A0ABX7XB04</accession>
<gene>
    <name evidence="1" type="ORF">J9309_09740</name>
</gene>
<name>A0ABX7XB04_9FLAO</name>